<reference evidence="2 3" key="1">
    <citation type="submission" date="2016-07" db="EMBL/GenBank/DDBJ databases">
        <title>Genomic analysis of zinc-resistant bacterium Mucilaginibacter pedocola TBZ30.</title>
        <authorList>
            <person name="Huang J."/>
            <person name="Tang J."/>
        </authorList>
    </citation>
    <scope>NUCLEOTIDE SEQUENCE [LARGE SCALE GENOMIC DNA]</scope>
    <source>
        <strain evidence="2 3">TBZ30</strain>
    </source>
</reference>
<accession>A0A1S9PI95</accession>
<dbReference type="PANTHER" id="PTHR43736:SF4">
    <property type="entry name" value="SLR1690 PROTEIN"/>
    <property type="match status" value="1"/>
</dbReference>
<proteinExistence type="predicted"/>
<dbReference type="Pfam" id="PF21906">
    <property type="entry name" value="WHD_NrtR"/>
    <property type="match status" value="1"/>
</dbReference>
<dbReference type="Gene3D" id="1.10.10.10">
    <property type="entry name" value="Winged helix-like DNA-binding domain superfamily/Winged helix DNA-binding domain"/>
    <property type="match status" value="1"/>
</dbReference>
<dbReference type="PROSITE" id="PS51462">
    <property type="entry name" value="NUDIX"/>
    <property type="match status" value="1"/>
</dbReference>
<protein>
    <submittedName>
        <fullName evidence="2">NUDIX hydrolase</fullName>
    </submittedName>
</protein>
<keyword evidence="3" id="KW-1185">Reference proteome</keyword>
<dbReference type="InterPro" id="IPR036388">
    <property type="entry name" value="WH-like_DNA-bd_sf"/>
</dbReference>
<feature type="domain" description="Nudix hydrolase" evidence="1">
    <location>
        <begin position="21"/>
        <end position="171"/>
    </location>
</feature>
<evidence type="ECO:0000259" key="1">
    <source>
        <dbReference type="PROSITE" id="PS51462"/>
    </source>
</evidence>
<dbReference type="STRING" id="1792845.BC343_24045"/>
<dbReference type="InterPro" id="IPR000086">
    <property type="entry name" value="NUDIX_hydrolase_dom"/>
</dbReference>
<dbReference type="SUPFAM" id="SSF46785">
    <property type="entry name" value="Winged helix' DNA-binding domain"/>
    <property type="match status" value="1"/>
</dbReference>
<dbReference type="AlphaFoldDB" id="A0A1S9PI95"/>
<dbReference type="OrthoDB" id="9786141at2"/>
<dbReference type="Gene3D" id="3.90.79.10">
    <property type="entry name" value="Nucleoside Triphosphate Pyrophosphohydrolase"/>
    <property type="match status" value="1"/>
</dbReference>
<gene>
    <name evidence="2" type="ORF">BC343_24045</name>
</gene>
<evidence type="ECO:0000313" key="2">
    <source>
        <dbReference type="EMBL" id="OOQ60669.1"/>
    </source>
</evidence>
<organism evidence="2 3">
    <name type="scientific">Mucilaginibacter pedocola</name>
    <dbReference type="NCBI Taxonomy" id="1792845"/>
    <lineage>
        <taxon>Bacteria</taxon>
        <taxon>Pseudomonadati</taxon>
        <taxon>Bacteroidota</taxon>
        <taxon>Sphingobacteriia</taxon>
        <taxon>Sphingobacteriales</taxon>
        <taxon>Sphingobacteriaceae</taxon>
        <taxon>Mucilaginibacter</taxon>
    </lineage>
</organism>
<keyword evidence="2" id="KW-0378">Hydrolase</keyword>
<name>A0A1S9PI95_9SPHI</name>
<comment type="caution">
    <text evidence="2">The sequence shown here is derived from an EMBL/GenBank/DDBJ whole genome shotgun (WGS) entry which is preliminary data.</text>
</comment>
<sequence length="258" mass="30276">MVRQEQIEDFILNGHKEYIPHVSLDCAIFGYHEQQLKLLLIKHKAIDGWCLPGGYIKRTEKLVEAAARNVRERTGIDNLFLQQFKTFGDPNRARFEEFDEERWYEATGVRVTRDNWLIDQTISIGFYSITDFSRTTLQPDVMSVECEWFDIDALPPLEFDHDEMVQEALHTMRIHLYHYPIGYNMLPEKFTLTEIHALYETLLGKKLDISNFPKKLIALGLLTKLDEKRSIGPHRSPHLYKFDKERYDEALKNGVVLS</sequence>
<dbReference type="SUPFAM" id="SSF55811">
    <property type="entry name" value="Nudix"/>
    <property type="match status" value="1"/>
</dbReference>
<dbReference type="Proteomes" id="UP000189739">
    <property type="component" value="Unassembled WGS sequence"/>
</dbReference>
<dbReference type="RefSeq" id="WP_078347368.1">
    <property type="nucleotide sequence ID" value="NZ_MBTF01000005.1"/>
</dbReference>
<dbReference type="CDD" id="cd18873">
    <property type="entry name" value="NUDIX_NadM_like"/>
    <property type="match status" value="1"/>
</dbReference>
<dbReference type="EMBL" id="MBTF01000005">
    <property type="protein sequence ID" value="OOQ60669.1"/>
    <property type="molecule type" value="Genomic_DNA"/>
</dbReference>
<dbReference type="PANTHER" id="PTHR43736">
    <property type="entry name" value="ADP-RIBOSE PYROPHOSPHATASE"/>
    <property type="match status" value="1"/>
</dbReference>
<dbReference type="InterPro" id="IPR054105">
    <property type="entry name" value="WHD_NrtR"/>
</dbReference>
<dbReference type="InterPro" id="IPR015797">
    <property type="entry name" value="NUDIX_hydrolase-like_dom_sf"/>
</dbReference>
<dbReference type="InterPro" id="IPR036390">
    <property type="entry name" value="WH_DNA-bd_sf"/>
</dbReference>
<evidence type="ECO:0000313" key="3">
    <source>
        <dbReference type="Proteomes" id="UP000189739"/>
    </source>
</evidence>
<dbReference type="Pfam" id="PF00293">
    <property type="entry name" value="NUDIX"/>
    <property type="match status" value="1"/>
</dbReference>
<dbReference type="GO" id="GO:0016787">
    <property type="term" value="F:hydrolase activity"/>
    <property type="evidence" value="ECO:0007669"/>
    <property type="project" value="UniProtKB-KW"/>
</dbReference>